<dbReference type="Pfam" id="PF00440">
    <property type="entry name" value="TetR_N"/>
    <property type="match status" value="1"/>
</dbReference>
<evidence type="ECO:0000256" key="2">
    <source>
        <dbReference type="ARBA" id="ARBA00023125"/>
    </source>
</evidence>
<dbReference type="PANTHER" id="PTHR30055">
    <property type="entry name" value="HTH-TYPE TRANSCRIPTIONAL REGULATOR RUTR"/>
    <property type="match status" value="1"/>
</dbReference>
<evidence type="ECO:0000256" key="1">
    <source>
        <dbReference type="ARBA" id="ARBA00023015"/>
    </source>
</evidence>
<accession>A0A0R2U143</accession>
<protein>
    <submittedName>
        <fullName evidence="6">Transcriptional regulator</fullName>
    </submittedName>
</protein>
<dbReference type="AlphaFoldDB" id="A0A0R2U143"/>
<dbReference type="PANTHER" id="PTHR30055:SF234">
    <property type="entry name" value="HTH-TYPE TRANSCRIPTIONAL REGULATOR BETI"/>
    <property type="match status" value="1"/>
</dbReference>
<dbReference type="Gene3D" id="1.10.357.10">
    <property type="entry name" value="Tetracycline Repressor, domain 2"/>
    <property type="match status" value="1"/>
</dbReference>
<keyword evidence="2 4" id="KW-0238">DNA-binding</keyword>
<sequence length="209" mass="23536">MASIRALSPRSTPIQKRALARREQILAATAGLLEEVGQDDLTTILVAKRVGVSVGTLYHYFPNKYAILYALAEQWLGEWNLALLELEAHKIESISLKKFVEKVLDRTLLVYKNQSGILPLVQAMFGVPELKELDSQHDGLIIASMARMFRRLEISEDQAELSRLGSEWMELSHALLLVIVDQNSKDSARSLSDLKFLSLCLLERAKSQF</sequence>
<keyword evidence="3" id="KW-0804">Transcription</keyword>
<dbReference type="EMBL" id="LICA01000283">
    <property type="protein sequence ID" value="KRO93093.1"/>
    <property type="molecule type" value="Genomic_DNA"/>
</dbReference>
<reference evidence="6 7" key="1">
    <citation type="submission" date="2015-10" db="EMBL/GenBank/DDBJ databases">
        <title>Metagenome-Assembled Genomes uncover a global brackish microbiome.</title>
        <authorList>
            <person name="Hugerth L.W."/>
            <person name="Larsson J."/>
            <person name="Alneberg J."/>
            <person name="Lindh M.V."/>
            <person name="Legrand C."/>
            <person name="Pinhassi J."/>
            <person name="Andersson A.F."/>
        </authorList>
    </citation>
    <scope>NUCLEOTIDE SEQUENCE [LARGE SCALE GENOMIC DNA]</scope>
    <source>
        <strain evidence="6">BACL26 MAG-121220-bin70</strain>
    </source>
</reference>
<dbReference type="InterPro" id="IPR050109">
    <property type="entry name" value="HTH-type_TetR-like_transc_reg"/>
</dbReference>
<comment type="caution">
    <text evidence="6">The sequence shown here is derived from an EMBL/GenBank/DDBJ whole genome shotgun (WGS) entry which is preliminary data.</text>
</comment>
<evidence type="ECO:0000256" key="4">
    <source>
        <dbReference type="PROSITE-ProRule" id="PRU00335"/>
    </source>
</evidence>
<dbReference type="InterPro" id="IPR009057">
    <property type="entry name" value="Homeodomain-like_sf"/>
</dbReference>
<dbReference type="PROSITE" id="PS50977">
    <property type="entry name" value="HTH_TETR_2"/>
    <property type="match status" value="1"/>
</dbReference>
<evidence type="ECO:0000259" key="5">
    <source>
        <dbReference type="PROSITE" id="PS50977"/>
    </source>
</evidence>
<gene>
    <name evidence="6" type="ORF">ABS24_06975</name>
</gene>
<dbReference type="PRINTS" id="PR00455">
    <property type="entry name" value="HTHTETR"/>
</dbReference>
<proteinExistence type="predicted"/>
<feature type="domain" description="HTH tetR-type" evidence="5">
    <location>
        <begin position="19"/>
        <end position="79"/>
    </location>
</feature>
<evidence type="ECO:0000313" key="6">
    <source>
        <dbReference type="EMBL" id="KRO93093.1"/>
    </source>
</evidence>
<dbReference type="Proteomes" id="UP000051213">
    <property type="component" value="Unassembled WGS sequence"/>
</dbReference>
<dbReference type="SUPFAM" id="SSF46689">
    <property type="entry name" value="Homeodomain-like"/>
    <property type="match status" value="1"/>
</dbReference>
<dbReference type="GO" id="GO:0000976">
    <property type="term" value="F:transcription cis-regulatory region binding"/>
    <property type="evidence" value="ECO:0007669"/>
    <property type="project" value="TreeGrafter"/>
</dbReference>
<evidence type="ECO:0000313" key="7">
    <source>
        <dbReference type="Proteomes" id="UP000051213"/>
    </source>
</evidence>
<dbReference type="Pfam" id="PF17918">
    <property type="entry name" value="TetR_C_15"/>
    <property type="match status" value="1"/>
</dbReference>
<dbReference type="InterPro" id="IPR041669">
    <property type="entry name" value="TetR_C_15"/>
</dbReference>
<organism evidence="6 7">
    <name type="scientific">SAR92 bacterium BACL26 MAG-121220-bin70</name>
    <dbReference type="NCBI Taxonomy" id="1655626"/>
    <lineage>
        <taxon>Bacteria</taxon>
        <taxon>Pseudomonadati</taxon>
        <taxon>Pseudomonadota</taxon>
        <taxon>Gammaproteobacteria</taxon>
        <taxon>Cellvibrionales</taxon>
        <taxon>Porticoccaceae</taxon>
        <taxon>SAR92 clade</taxon>
    </lineage>
</organism>
<evidence type="ECO:0000256" key="3">
    <source>
        <dbReference type="ARBA" id="ARBA00023163"/>
    </source>
</evidence>
<feature type="DNA-binding region" description="H-T-H motif" evidence="4">
    <location>
        <begin position="42"/>
        <end position="61"/>
    </location>
</feature>
<name>A0A0R2U143_9GAMM</name>
<keyword evidence="1" id="KW-0805">Transcription regulation</keyword>
<dbReference type="InterPro" id="IPR001647">
    <property type="entry name" value="HTH_TetR"/>
</dbReference>
<dbReference type="GO" id="GO:0003700">
    <property type="term" value="F:DNA-binding transcription factor activity"/>
    <property type="evidence" value="ECO:0007669"/>
    <property type="project" value="TreeGrafter"/>
</dbReference>